<evidence type="ECO:0000256" key="3">
    <source>
        <dbReference type="ARBA" id="ARBA00022946"/>
    </source>
</evidence>
<dbReference type="Gene3D" id="1.25.40.10">
    <property type="entry name" value="Tetratricopeptide repeat domain"/>
    <property type="match status" value="1"/>
</dbReference>
<accession>A0A199V4G5</accession>
<dbReference type="AlphaFoldDB" id="A0A199V4G5"/>
<dbReference type="PANTHER" id="PTHR47936:SF1">
    <property type="entry name" value="PENTATRICOPEPTIDE REPEAT-CONTAINING PROTEIN GUN1, CHLOROPLASTIC"/>
    <property type="match status" value="1"/>
</dbReference>
<dbReference type="InterPro" id="IPR002885">
    <property type="entry name" value="PPR_rpt"/>
</dbReference>
<protein>
    <submittedName>
        <fullName evidence="5">Pentatricopeptide repeat-containing protein, chloroplastic</fullName>
    </submittedName>
</protein>
<sequence>MEKQKDIIRILIFFATCYGLIKRRGMLEKLANVYYWILKVGVDFDEAILRAKQKIQEHAIVSSKNAECGWIEEVAGVLKELKQRGLEPDLYGYNTLIKAYGIAGMAEEAVKIVQEMRRRKINPDRATYSNLITALQRNENFLEAVKWSLWMRQMGCPS</sequence>
<evidence type="ECO:0000313" key="6">
    <source>
        <dbReference type="Proteomes" id="UP000092600"/>
    </source>
</evidence>
<dbReference type="InterPro" id="IPR011990">
    <property type="entry name" value="TPR-like_helical_dom_sf"/>
</dbReference>
<reference evidence="5 6" key="1">
    <citation type="journal article" date="2016" name="DNA Res.">
        <title>The draft genome of MD-2 pineapple using hybrid error correction of long reads.</title>
        <authorList>
            <person name="Redwan R.M."/>
            <person name="Saidin A."/>
            <person name="Kumar S.V."/>
        </authorList>
    </citation>
    <scope>NUCLEOTIDE SEQUENCE [LARGE SCALE GENOMIC DNA]</scope>
    <source>
        <strain evidence="6">cv. MD2</strain>
        <tissue evidence="5">Leaf</tissue>
    </source>
</reference>
<comment type="caution">
    <text evidence="5">The sequence shown here is derived from an EMBL/GenBank/DDBJ whole genome shotgun (WGS) entry which is preliminary data.</text>
</comment>
<dbReference type="EMBL" id="LSRQ01003331">
    <property type="protein sequence ID" value="OAY71878.1"/>
    <property type="molecule type" value="Genomic_DNA"/>
</dbReference>
<comment type="similarity">
    <text evidence="1">Belongs to the PPR family. P subfamily.</text>
</comment>
<proteinExistence type="inferred from homology"/>
<dbReference type="GO" id="GO:0010019">
    <property type="term" value="P:chloroplast-nucleus signaling pathway"/>
    <property type="evidence" value="ECO:0007669"/>
    <property type="project" value="TreeGrafter"/>
</dbReference>
<gene>
    <name evidence="5" type="ORF">ACMD2_11162</name>
</gene>
<evidence type="ECO:0000256" key="4">
    <source>
        <dbReference type="PROSITE-ProRule" id="PRU00708"/>
    </source>
</evidence>
<name>A0A199V4G5_ANACO</name>
<dbReference type="PANTHER" id="PTHR47936">
    <property type="entry name" value="PPR_LONG DOMAIN-CONTAINING PROTEIN"/>
    <property type="match status" value="1"/>
</dbReference>
<dbReference type="NCBIfam" id="TIGR00756">
    <property type="entry name" value="PPR"/>
    <property type="match status" value="1"/>
</dbReference>
<keyword evidence="2" id="KW-0677">Repeat</keyword>
<dbReference type="GO" id="GO:0031930">
    <property type="term" value="P:mitochondria-nucleus signaling pathway"/>
    <property type="evidence" value="ECO:0007669"/>
    <property type="project" value="TreeGrafter"/>
</dbReference>
<keyword evidence="3" id="KW-0809">Transit peptide</keyword>
<feature type="repeat" description="PPR" evidence="4">
    <location>
        <begin position="89"/>
        <end position="123"/>
    </location>
</feature>
<dbReference type="Pfam" id="PF13812">
    <property type="entry name" value="PPR_3"/>
    <property type="match status" value="1"/>
</dbReference>
<organism evidence="5 6">
    <name type="scientific">Ananas comosus</name>
    <name type="common">Pineapple</name>
    <name type="synonym">Ananas ananas</name>
    <dbReference type="NCBI Taxonomy" id="4615"/>
    <lineage>
        <taxon>Eukaryota</taxon>
        <taxon>Viridiplantae</taxon>
        <taxon>Streptophyta</taxon>
        <taxon>Embryophyta</taxon>
        <taxon>Tracheophyta</taxon>
        <taxon>Spermatophyta</taxon>
        <taxon>Magnoliopsida</taxon>
        <taxon>Liliopsida</taxon>
        <taxon>Poales</taxon>
        <taxon>Bromeliaceae</taxon>
        <taxon>Bromelioideae</taxon>
        <taxon>Ananas</taxon>
    </lineage>
</organism>
<dbReference type="STRING" id="4615.A0A199V4G5"/>
<dbReference type="GO" id="GO:0009507">
    <property type="term" value="C:chloroplast"/>
    <property type="evidence" value="ECO:0007669"/>
    <property type="project" value="TreeGrafter"/>
</dbReference>
<evidence type="ECO:0000313" key="5">
    <source>
        <dbReference type="EMBL" id="OAY71878.1"/>
    </source>
</evidence>
<dbReference type="PROSITE" id="PS51375">
    <property type="entry name" value="PPR"/>
    <property type="match status" value="1"/>
</dbReference>
<dbReference type="Proteomes" id="UP000092600">
    <property type="component" value="Unassembled WGS sequence"/>
</dbReference>
<evidence type="ECO:0000256" key="2">
    <source>
        <dbReference type="ARBA" id="ARBA00022737"/>
    </source>
</evidence>
<evidence type="ECO:0000256" key="1">
    <source>
        <dbReference type="ARBA" id="ARBA00007626"/>
    </source>
</evidence>